<evidence type="ECO:0000256" key="10">
    <source>
        <dbReference type="ARBA" id="ARBA00023180"/>
    </source>
</evidence>
<evidence type="ECO:0000256" key="3">
    <source>
        <dbReference type="ARBA" id="ARBA00004613"/>
    </source>
</evidence>
<dbReference type="GO" id="GO:0005576">
    <property type="term" value="C:extracellular region"/>
    <property type="evidence" value="ECO:0007669"/>
    <property type="project" value="UniProtKB-SubCell"/>
</dbReference>
<evidence type="ECO:0000256" key="5">
    <source>
        <dbReference type="ARBA" id="ARBA00022525"/>
    </source>
</evidence>
<feature type="disulfide bond" evidence="16">
    <location>
        <begin position="217"/>
        <end position="233"/>
    </location>
</feature>
<dbReference type="GO" id="GO:0005975">
    <property type="term" value="P:carbohydrate metabolic process"/>
    <property type="evidence" value="ECO:0007669"/>
    <property type="project" value="UniProtKB-UniRule"/>
</dbReference>
<dbReference type="PANTHER" id="PTHR11769:SF23">
    <property type="entry name" value="HYALURONIDASE-1"/>
    <property type="match status" value="1"/>
</dbReference>
<dbReference type="EC" id="3.2.1.35" evidence="17"/>
<dbReference type="EMBL" id="JAINUG010000122">
    <property type="protein sequence ID" value="KAJ8394865.1"/>
    <property type="molecule type" value="Genomic_DNA"/>
</dbReference>
<evidence type="ECO:0000256" key="17">
    <source>
        <dbReference type="RuleBase" id="RU610713"/>
    </source>
</evidence>
<keyword evidence="12 17" id="KW-0326">Glycosidase</keyword>
<dbReference type="PIRSF" id="PIRSF038193">
    <property type="entry name" value="Hyaluronidase"/>
    <property type="match status" value="1"/>
</dbReference>
<protein>
    <recommendedName>
        <fullName evidence="17">Hyaluronidase</fullName>
        <ecNumber evidence="17">3.2.1.35</ecNumber>
    </recommendedName>
</protein>
<feature type="disulfide bond" evidence="16">
    <location>
        <begin position="375"/>
        <end position="433"/>
    </location>
</feature>
<comment type="catalytic activity">
    <reaction evidence="1 17">
        <text>Random hydrolysis of (1-&gt;4)-linkages between N-acetyl-beta-D-glucosamine and D-glucuronate residues in hyaluronate.</text>
        <dbReference type="EC" id="3.2.1.35"/>
    </reaction>
</comment>
<dbReference type="InterPro" id="IPR018155">
    <property type="entry name" value="Hyaluronidase"/>
</dbReference>
<keyword evidence="5" id="KW-0964">Secreted</keyword>
<evidence type="ECO:0000256" key="2">
    <source>
        <dbReference type="ARBA" id="ARBA00004371"/>
    </source>
</evidence>
<keyword evidence="6" id="KW-0245">EGF-like domain</keyword>
<feature type="disulfide bond" evidence="16">
    <location>
        <begin position="53"/>
        <end position="345"/>
    </location>
</feature>
<evidence type="ECO:0000256" key="11">
    <source>
        <dbReference type="ARBA" id="ARBA00023228"/>
    </source>
</evidence>
<dbReference type="FunFam" id="3.20.20.70:FF:000065">
    <property type="entry name" value="Hyaluronidase"/>
    <property type="match status" value="1"/>
</dbReference>
<comment type="similarity">
    <text evidence="4 13 17">Belongs to the glycosyl hydrolase 56 family.</text>
</comment>
<keyword evidence="9 16" id="KW-1015">Disulfide bond</keyword>
<evidence type="ECO:0000256" key="4">
    <source>
        <dbReference type="ARBA" id="ARBA00008871"/>
    </source>
</evidence>
<evidence type="ECO:0000256" key="12">
    <source>
        <dbReference type="ARBA" id="ARBA00023295"/>
    </source>
</evidence>
<reference evidence="18" key="1">
    <citation type="journal article" date="2023" name="Science">
        <title>Genome structures resolve the early diversification of teleost fishes.</title>
        <authorList>
            <person name="Parey E."/>
            <person name="Louis A."/>
            <person name="Montfort J."/>
            <person name="Bouchez O."/>
            <person name="Roques C."/>
            <person name="Iampietro C."/>
            <person name="Lluch J."/>
            <person name="Castinel A."/>
            <person name="Donnadieu C."/>
            <person name="Desvignes T."/>
            <person name="Floi Bucao C."/>
            <person name="Jouanno E."/>
            <person name="Wen M."/>
            <person name="Mejri S."/>
            <person name="Dirks R."/>
            <person name="Jansen H."/>
            <person name="Henkel C."/>
            <person name="Chen W.J."/>
            <person name="Zahm M."/>
            <person name="Cabau C."/>
            <person name="Klopp C."/>
            <person name="Thompson A.W."/>
            <person name="Robinson-Rechavi M."/>
            <person name="Braasch I."/>
            <person name="Lecointre G."/>
            <person name="Bobe J."/>
            <person name="Postlethwait J.H."/>
            <person name="Berthelot C."/>
            <person name="Roest Crollius H."/>
            <person name="Guiguen Y."/>
        </authorList>
    </citation>
    <scope>NUCLEOTIDE SEQUENCE</scope>
    <source>
        <strain evidence="18">NC1722</strain>
    </source>
</reference>
<proteinExistence type="inferred from homology"/>
<evidence type="ECO:0000256" key="1">
    <source>
        <dbReference type="ARBA" id="ARBA00000251"/>
    </source>
</evidence>
<evidence type="ECO:0000256" key="6">
    <source>
        <dbReference type="ARBA" id="ARBA00022536"/>
    </source>
</evidence>
<dbReference type="GO" id="GO:0004415">
    <property type="term" value="F:hyalurononglucosaminidase activity"/>
    <property type="evidence" value="ECO:0007669"/>
    <property type="project" value="UniProtKB-UniRule"/>
</dbReference>
<dbReference type="InterPro" id="IPR013785">
    <property type="entry name" value="Aldolase_TIM"/>
</dbReference>
<dbReference type="GO" id="GO:0030214">
    <property type="term" value="P:hyaluronan catabolic process"/>
    <property type="evidence" value="ECO:0007669"/>
    <property type="project" value="TreeGrafter"/>
</dbReference>
<dbReference type="SUPFAM" id="SSF51445">
    <property type="entry name" value="(Trans)glycosidases"/>
    <property type="match status" value="1"/>
</dbReference>
<gene>
    <name evidence="18" type="ORF">AAFF_G00042200</name>
</gene>
<feature type="glycosylation site" description="N-linked (GlcNAc...) asparagine" evidence="15">
    <location>
        <position position="362"/>
    </location>
</feature>
<keyword evidence="11" id="KW-0458">Lysosome</keyword>
<evidence type="ECO:0000256" key="16">
    <source>
        <dbReference type="PIRSR" id="PIRSR038193-3"/>
    </source>
</evidence>
<keyword evidence="8 17" id="KW-0378">Hydrolase</keyword>
<evidence type="ECO:0000313" key="19">
    <source>
        <dbReference type="Proteomes" id="UP001221898"/>
    </source>
</evidence>
<dbReference type="Proteomes" id="UP001221898">
    <property type="component" value="Unassembled WGS sequence"/>
</dbReference>
<keyword evidence="10" id="KW-0325">Glycoprotein</keyword>
<keyword evidence="19" id="KW-1185">Reference proteome</keyword>
<feature type="disulfide bond" evidence="16">
    <location>
        <begin position="435"/>
        <end position="444"/>
    </location>
</feature>
<dbReference type="Gene3D" id="3.20.20.70">
    <property type="entry name" value="Aldolase class I"/>
    <property type="match status" value="1"/>
</dbReference>
<evidence type="ECO:0000313" key="18">
    <source>
        <dbReference type="EMBL" id="KAJ8394865.1"/>
    </source>
</evidence>
<evidence type="ECO:0000256" key="14">
    <source>
        <dbReference type="PIRSR" id="PIRSR038193-1"/>
    </source>
</evidence>
<accession>A0AAD7S2U2</accession>
<evidence type="ECO:0000256" key="8">
    <source>
        <dbReference type="ARBA" id="ARBA00022801"/>
    </source>
</evidence>
<evidence type="ECO:0000256" key="7">
    <source>
        <dbReference type="ARBA" id="ARBA00022729"/>
    </source>
</evidence>
<evidence type="ECO:0000256" key="13">
    <source>
        <dbReference type="PIRNR" id="PIRNR038193"/>
    </source>
</evidence>
<feature type="disulfide bond" evidence="16">
    <location>
        <begin position="370"/>
        <end position="381"/>
    </location>
</feature>
<feature type="active site" description="Proton donor" evidence="14">
    <location>
        <position position="141"/>
    </location>
</feature>
<dbReference type="InterPro" id="IPR017853">
    <property type="entry name" value="GH"/>
</dbReference>
<organism evidence="18 19">
    <name type="scientific">Aldrovandia affinis</name>
    <dbReference type="NCBI Taxonomy" id="143900"/>
    <lineage>
        <taxon>Eukaryota</taxon>
        <taxon>Metazoa</taxon>
        <taxon>Chordata</taxon>
        <taxon>Craniata</taxon>
        <taxon>Vertebrata</taxon>
        <taxon>Euteleostomi</taxon>
        <taxon>Actinopterygii</taxon>
        <taxon>Neopterygii</taxon>
        <taxon>Teleostei</taxon>
        <taxon>Notacanthiformes</taxon>
        <taxon>Halosauridae</taxon>
        <taxon>Aldrovandia</taxon>
    </lineage>
</organism>
<evidence type="ECO:0000256" key="15">
    <source>
        <dbReference type="PIRSR" id="PIRSR038193-2"/>
    </source>
</evidence>
<dbReference type="PRINTS" id="PR00846">
    <property type="entry name" value="GLHYDRLASE56"/>
</dbReference>
<sequence length="453" mass="50910">MFLLYGLTDTHIFGQQAAFRYRSVSHQGCLPWRCCVCGPLPFITVWNAPTEPCMSKYKVDLDLSVFDIVLNQNQSFMGQNITIFYESKLGLYPHYGARGEAVNGGVPQNFSLREHLSRAQADIVMDIPSPDFQGLAVVDWESWRPLWIRNWDSKRMYWDGSRALVLAKHPDWAPALVDEEAQKEFEAAGRAFMEGTLRLGRSLRPGGLWGFYGFPGCYNYQYKNATANYTGECPELEVKRNDELAWLWNASSALYPDVYLELGLRSRGDAIRRYTHHRILEALRVAGQVPITPPVLPYSRIAYTYTLEFLSQEDLVHTIGESVALGAAGVVLWGDGSFSKSQATCQAVKEYIDETLGRYVVNVTTAATICSKVVCSGQGRCQRRDPASAALLHLDPRGWRVLATPGLRGAPQYSVRGQLSQRSARDMASQFQCQCYPGWSGEHCHKPLQSRPQ</sequence>
<dbReference type="GO" id="GO:0005764">
    <property type="term" value="C:lysosome"/>
    <property type="evidence" value="ECO:0007669"/>
    <property type="project" value="UniProtKB-SubCell"/>
</dbReference>
<dbReference type="Pfam" id="PF01630">
    <property type="entry name" value="Glyco_hydro_56"/>
    <property type="match status" value="1"/>
</dbReference>
<dbReference type="AlphaFoldDB" id="A0AAD7S2U2"/>
<dbReference type="PANTHER" id="PTHR11769">
    <property type="entry name" value="HYALURONIDASE"/>
    <property type="match status" value="1"/>
</dbReference>
<comment type="subcellular location">
    <subcellularLocation>
        <location evidence="2">Lysosome</location>
    </subcellularLocation>
    <subcellularLocation>
        <location evidence="3">Secreted</location>
    </subcellularLocation>
</comment>
<comment type="caution">
    <text evidence="18">The sequence shown here is derived from an EMBL/GenBank/DDBJ whole genome shotgun (WGS) entry which is preliminary data.</text>
</comment>
<dbReference type="GO" id="GO:0031410">
    <property type="term" value="C:cytoplasmic vesicle"/>
    <property type="evidence" value="ECO:0007669"/>
    <property type="project" value="TreeGrafter"/>
</dbReference>
<keyword evidence="7" id="KW-0732">Signal</keyword>
<evidence type="ECO:0000256" key="9">
    <source>
        <dbReference type="ARBA" id="ARBA00023157"/>
    </source>
</evidence>
<name>A0AAD7S2U2_9TELE</name>